<dbReference type="Pfam" id="PF10850">
    <property type="entry name" value="DUF2653"/>
    <property type="match status" value="1"/>
</dbReference>
<proteinExistence type="predicted"/>
<name>A0ABW4YJG6_9BACL</name>
<dbReference type="EMBL" id="JBHUHO010000029">
    <property type="protein sequence ID" value="MFD2115861.1"/>
    <property type="molecule type" value="Genomic_DNA"/>
</dbReference>
<keyword evidence="2" id="KW-1185">Reference proteome</keyword>
<evidence type="ECO:0000313" key="2">
    <source>
        <dbReference type="Proteomes" id="UP001597362"/>
    </source>
</evidence>
<dbReference type="InterPro" id="IPR020516">
    <property type="entry name" value="Uncharacterised_YxcD"/>
</dbReference>
<reference evidence="2" key="1">
    <citation type="journal article" date="2019" name="Int. J. Syst. Evol. Microbiol.">
        <title>The Global Catalogue of Microorganisms (GCM) 10K type strain sequencing project: providing services to taxonomists for standard genome sequencing and annotation.</title>
        <authorList>
            <consortium name="The Broad Institute Genomics Platform"/>
            <consortium name="The Broad Institute Genome Sequencing Center for Infectious Disease"/>
            <person name="Wu L."/>
            <person name="Ma J."/>
        </authorList>
    </citation>
    <scope>NUCLEOTIDE SEQUENCE [LARGE SCALE GENOMIC DNA]</scope>
    <source>
        <strain evidence="2">GH52</strain>
    </source>
</reference>
<dbReference type="Proteomes" id="UP001597362">
    <property type="component" value="Unassembled WGS sequence"/>
</dbReference>
<organism evidence="1 2">
    <name type="scientific">Paenibacillus yanchengensis</name>
    <dbReference type="NCBI Taxonomy" id="2035833"/>
    <lineage>
        <taxon>Bacteria</taxon>
        <taxon>Bacillati</taxon>
        <taxon>Bacillota</taxon>
        <taxon>Bacilli</taxon>
        <taxon>Bacillales</taxon>
        <taxon>Paenibacillaceae</taxon>
        <taxon>Paenibacillus</taxon>
    </lineage>
</organism>
<sequence length="96" mass="11443">MRLYTDEIVNAVCLHIADRRDVQPTDVEVQLSWEEQYGFTAEIWVNGRSQYLLEANLLEAIEQYMYTEYDRRVFRSEITLNGDEETSEFWANIPDE</sequence>
<gene>
    <name evidence="1" type="ORF">ACFSJH_09020</name>
</gene>
<protein>
    <submittedName>
        <fullName evidence="1">YxcD family protein</fullName>
    </submittedName>
</protein>
<evidence type="ECO:0000313" key="1">
    <source>
        <dbReference type="EMBL" id="MFD2115861.1"/>
    </source>
</evidence>
<comment type="caution">
    <text evidence="1">The sequence shown here is derived from an EMBL/GenBank/DDBJ whole genome shotgun (WGS) entry which is preliminary data.</text>
</comment>
<dbReference type="RefSeq" id="WP_377771462.1">
    <property type="nucleotide sequence ID" value="NZ_JBHUHO010000029.1"/>
</dbReference>
<accession>A0ABW4YJG6</accession>